<evidence type="ECO:0000313" key="1">
    <source>
        <dbReference type="EMBL" id="KQL53624.1"/>
    </source>
</evidence>
<proteinExistence type="predicted"/>
<dbReference type="EMBL" id="LJJC01000004">
    <property type="protein sequence ID" value="KQL53624.1"/>
    <property type="molecule type" value="Genomic_DNA"/>
</dbReference>
<organism evidence="1 2">
    <name type="scientific">Heyndrickxia shackletonii</name>
    <dbReference type="NCBI Taxonomy" id="157838"/>
    <lineage>
        <taxon>Bacteria</taxon>
        <taxon>Bacillati</taxon>
        <taxon>Bacillota</taxon>
        <taxon>Bacilli</taxon>
        <taxon>Bacillales</taxon>
        <taxon>Bacillaceae</taxon>
        <taxon>Heyndrickxia</taxon>
    </lineage>
</organism>
<dbReference type="PATRIC" id="fig|157838.3.peg.1978"/>
<reference evidence="1 2" key="1">
    <citation type="submission" date="2015-09" db="EMBL/GenBank/DDBJ databases">
        <title>Genome sequencing project for genomic taxonomy and phylogenomics of Bacillus-like bacteria.</title>
        <authorList>
            <person name="Liu B."/>
            <person name="Wang J."/>
            <person name="Zhu Y."/>
            <person name="Liu G."/>
            <person name="Chen Q."/>
            <person name="Chen Z."/>
            <person name="Lan J."/>
            <person name="Che J."/>
            <person name="Ge C."/>
            <person name="Shi H."/>
            <person name="Pan Z."/>
            <person name="Liu X."/>
        </authorList>
    </citation>
    <scope>NUCLEOTIDE SEQUENCE [LARGE SCALE GENOMIC DNA]</scope>
    <source>
        <strain evidence="1 2">LMG 18435</strain>
    </source>
</reference>
<protein>
    <recommendedName>
        <fullName evidence="3">YolD-like protein</fullName>
    </recommendedName>
</protein>
<dbReference type="AlphaFoldDB" id="A0A0Q3TI45"/>
<evidence type="ECO:0000313" key="2">
    <source>
        <dbReference type="Proteomes" id="UP000051888"/>
    </source>
</evidence>
<keyword evidence="2" id="KW-1185">Reference proteome</keyword>
<gene>
    <name evidence="1" type="ORF">AN964_09020</name>
</gene>
<dbReference type="PANTHER" id="PTHR40051:SF1">
    <property type="entry name" value="YOLD-LIKE FAMILY PROTEIN"/>
    <property type="match status" value="1"/>
</dbReference>
<name>A0A0Q3TI45_9BACI</name>
<dbReference type="Proteomes" id="UP000051888">
    <property type="component" value="Unassembled WGS sequence"/>
</dbReference>
<dbReference type="STRING" id="157838.AN964_09020"/>
<dbReference type="RefSeq" id="WP_055739357.1">
    <property type="nucleotide sequence ID" value="NZ_JAAIWL010000019.1"/>
</dbReference>
<accession>A0A0Q3TI45</accession>
<evidence type="ECO:0008006" key="3">
    <source>
        <dbReference type="Google" id="ProtNLM"/>
    </source>
</evidence>
<comment type="caution">
    <text evidence="1">The sequence shown here is derived from an EMBL/GenBank/DDBJ whole genome shotgun (WGS) entry which is preliminary data.</text>
</comment>
<dbReference type="Pfam" id="PF08863">
    <property type="entry name" value="YolD"/>
    <property type="match status" value="1"/>
</dbReference>
<dbReference type="InterPro" id="IPR014962">
    <property type="entry name" value="YolD"/>
</dbReference>
<dbReference type="OrthoDB" id="1644322at2"/>
<sequence>MIRDRGNKKWVSLMLPEHVKMLRDMSVDLKRQNKPVLDEYQIQEFEERIKYAQEFKLPLEFSIFENGFIKNMVGRVMKMDPLEKKMKVKTMNDNIEFVHFHEIINVQIKD</sequence>
<dbReference type="PANTHER" id="PTHR40051">
    <property type="entry name" value="IG HYPOTHETICAL 15966"/>
    <property type="match status" value="1"/>
</dbReference>